<evidence type="ECO:0000313" key="3">
    <source>
        <dbReference type="Proteomes" id="UP001208689"/>
    </source>
</evidence>
<feature type="transmembrane region" description="Helical" evidence="1">
    <location>
        <begin position="67"/>
        <end position="92"/>
    </location>
</feature>
<feature type="transmembrane region" description="Helical" evidence="1">
    <location>
        <begin position="27"/>
        <end position="46"/>
    </location>
</feature>
<dbReference type="EMBL" id="CP104013">
    <property type="protein sequence ID" value="UYP44153.1"/>
    <property type="molecule type" value="Genomic_DNA"/>
</dbReference>
<evidence type="ECO:0000256" key="1">
    <source>
        <dbReference type="SAM" id="Phobius"/>
    </source>
</evidence>
<evidence type="ECO:0000313" key="2">
    <source>
        <dbReference type="EMBL" id="UYP44153.1"/>
    </source>
</evidence>
<dbReference type="InterPro" id="IPR032531">
    <property type="entry name" value="DUF4956"/>
</dbReference>
<gene>
    <name evidence="2" type="ORF">NEF87_000438</name>
</gene>
<name>A0ABY6HKW5_9ARCH</name>
<dbReference type="Pfam" id="PF16316">
    <property type="entry name" value="DUF4956"/>
    <property type="match status" value="1"/>
</dbReference>
<dbReference type="Proteomes" id="UP001208689">
    <property type="component" value="Chromosome"/>
</dbReference>
<evidence type="ECO:0008006" key="4">
    <source>
        <dbReference type="Google" id="ProtNLM"/>
    </source>
</evidence>
<keyword evidence="3" id="KW-1185">Reference proteome</keyword>
<reference evidence="2" key="1">
    <citation type="submission" date="2022-09" db="EMBL/GenBank/DDBJ databases">
        <title>Actin cytoskeleton and complex cell architecture in an #Asgard archaeon.</title>
        <authorList>
            <person name="Ponce Toledo R.I."/>
            <person name="Schleper C."/>
            <person name="Rodrigues Oliveira T."/>
            <person name="Wollweber F."/>
            <person name="Xu J."/>
            <person name="Rittmann S."/>
            <person name="Klingl A."/>
            <person name="Pilhofer M."/>
        </authorList>
    </citation>
    <scope>NUCLEOTIDE SEQUENCE</scope>
    <source>
        <strain evidence="2">B-35</strain>
    </source>
</reference>
<organism evidence="2 3">
    <name type="scientific">Candidatus Lokiarchaeum ossiferum</name>
    <dbReference type="NCBI Taxonomy" id="2951803"/>
    <lineage>
        <taxon>Archaea</taxon>
        <taxon>Promethearchaeati</taxon>
        <taxon>Promethearchaeota</taxon>
        <taxon>Promethearchaeia</taxon>
        <taxon>Promethearchaeales</taxon>
        <taxon>Promethearchaeaceae</taxon>
        <taxon>Candidatus Lokiarchaeum</taxon>
    </lineage>
</organism>
<keyword evidence="1" id="KW-1133">Transmembrane helix</keyword>
<proteinExistence type="predicted"/>
<feature type="transmembrane region" description="Helical" evidence="1">
    <location>
        <begin position="112"/>
        <end position="145"/>
    </location>
</feature>
<keyword evidence="1" id="KW-0812">Transmembrane</keyword>
<accession>A0ABY6HKW5</accession>
<sequence>MINTATTFVGKFIEDSFMTFSPEVTSLTFADAVIVLFWSITLSLIVSITYRGTHKGVSYSQSFTQTLVLLGVVVSIVMLIVGTDIARAFTLVGALSIVRFRNAIKETRDVGFIFFIMAVGMACGTRFYALALFFTFIGCSLLFFMYSSQFGQKGLAQDILELNIPTKYDYSSVLSPLFIRNLKYYSILSVDSVNEDIHRLSFIITFKKKMKLFTFKKSEEISDDLTSKAKLLTELKKMDYLTDIKVINGSHSTEI</sequence>
<keyword evidence="1" id="KW-0472">Membrane</keyword>
<protein>
    <recommendedName>
        <fullName evidence="4">DUF4956 domain-containing protein</fullName>
    </recommendedName>
</protein>